<dbReference type="PANTHER" id="PTHR30126">
    <property type="entry name" value="HTH-TYPE TRANSCRIPTIONAL REGULATOR"/>
    <property type="match status" value="1"/>
</dbReference>
<dbReference type="SUPFAM" id="SSF46785">
    <property type="entry name" value="Winged helix' DNA-binding domain"/>
    <property type="match status" value="1"/>
</dbReference>
<accession>A0ABW1J8Z4</accession>
<dbReference type="Proteomes" id="UP001596302">
    <property type="component" value="Unassembled WGS sequence"/>
</dbReference>
<name>A0ABW1J8Z4_9PSEU</name>
<reference evidence="7" key="1">
    <citation type="journal article" date="2019" name="Int. J. Syst. Evol. Microbiol.">
        <title>The Global Catalogue of Microorganisms (GCM) 10K type strain sequencing project: providing services to taxonomists for standard genome sequencing and annotation.</title>
        <authorList>
            <consortium name="The Broad Institute Genomics Platform"/>
            <consortium name="The Broad Institute Genome Sequencing Center for Infectious Disease"/>
            <person name="Wu L."/>
            <person name="Ma J."/>
        </authorList>
    </citation>
    <scope>NUCLEOTIDE SEQUENCE [LARGE SCALE GENOMIC DNA]</scope>
    <source>
        <strain evidence="7">CCM 8391</strain>
    </source>
</reference>
<keyword evidence="3" id="KW-0238">DNA-binding</keyword>
<feature type="domain" description="HTH lysR-type" evidence="5">
    <location>
        <begin position="22"/>
        <end position="79"/>
    </location>
</feature>
<dbReference type="SUPFAM" id="SSF53850">
    <property type="entry name" value="Periplasmic binding protein-like II"/>
    <property type="match status" value="1"/>
</dbReference>
<dbReference type="InterPro" id="IPR036390">
    <property type="entry name" value="WH_DNA-bd_sf"/>
</dbReference>
<dbReference type="EMBL" id="JBHSQW010000044">
    <property type="protein sequence ID" value="MFC5997000.1"/>
    <property type="molecule type" value="Genomic_DNA"/>
</dbReference>
<evidence type="ECO:0000256" key="2">
    <source>
        <dbReference type="ARBA" id="ARBA00023015"/>
    </source>
</evidence>
<evidence type="ECO:0000256" key="4">
    <source>
        <dbReference type="ARBA" id="ARBA00023163"/>
    </source>
</evidence>
<dbReference type="InterPro" id="IPR036388">
    <property type="entry name" value="WH-like_DNA-bd_sf"/>
</dbReference>
<comment type="similarity">
    <text evidence="1">Belongs to the LysR transcriptional regulatory family.</text>
</comment>
<dbReference type="Pfam" id="PF00126">
    <property type="entry name" value="HTH_1"/>
    <property type="match status" value="1"/>
</dbReference>
<dbReference type="PROSITE" id="PS50931">
    <property type="entry name" value="HTH_LYSR"/>
    <property type="match status" value="1"/>
</dbReference>
<sequence length="353" mass="37578">MTDADVVSPLGGYAMVLHPAAPQLADLDLLLSVDRLGSLGKAAKEHGVSQPAASVRIRAMERRLGLRLLERSPSGSQFTPAGIALAKWAQSAIEAVSQFMECSAVLTTVGPGSLRIAACLTTAEYLVPRWVTGLRAQLSDVSVCVQAHDAQTVLDNARSGKVDLGFVGVRGRHPDLHQRVVGDDELVVVVSPRHPWARRRVPLSAAELAAGRLVLREKGSGTRQVLRQALGDLWRDNAYVEFPSTTAIKEAVAEGAGAGVLSRLATAREIEEGRLVRVPVTGIQLTRRLWAVWDKRSELAAPARALLELAAREQRATSRPGLGRYRGPGSCGGEVHALPVPQQPIALVAGSAS</sequence>
<evidence type="ECO:0000313" key="6">
    <source>
        <dbReference type="EMBL" id="MFC5997000.1"/>
    </source>
</evidence>
<dbReference type="Pfam" id="PF03466">
    <property type="entry name" value="LysR_substrate"/>
    <property type="match status" value="1"/>
</dbReference>
<dbReference type="RefSeq" id="WP_379587897.1">
    <property type="nucleotide sequence ID" value="NZ_JBHSQW010000044.1"/>
</dbReference>
<proteinExistence type="inferred from homology"/>
<comment type="caution">
    <text evidence="6">The sequence shown here is derived from an EMBL/GenBank/DDBJ whole genome shotgun (WGS) entry which is preliminary data.</text>
</comment>
<evidence type="ECO:0000256" key="3">
    <source>
        <dbReference type="ARBA" id="ARBA00023125"/>
    </source>
</evidence>
<keyword evidence="4" id="KW-0804">Transcription</keyword>
<keyword evidence="2" id="KW-0805">Transcription regulation</keyword>
<dbReference type="PANTHER" id="PTHR30126:SF39">
    <property type="entry name" value="HTH-TYPE TRANSCRIPTIONAL REGULATOR CYSL"/>
    <property type="match status" value="1"/>
</dbReference>
<organism evidence="6 7">
    <name type="scientific">Pseudonocardia hispaniensis</name>
    <dbReference type="NCBI Taxonomy" id="904933"/>
    <lineage>
        <taxon>Bacteria</taxon>
        <taxon>Bacillati</taxon>
        <taxon>Actinomycetota</taxon>
        <taxon>Actinomycetes</taxon>
        <taxon>Pseudonocardiales</taxon>
        <taxon>Pseudonocardiaceae</taxon>
        <taxon>Pseudonocardia</taxon>
    </lineage>
</organism>
<dbReference type="Gene3D" id="3.40.190.10">
    <property type="entry name" value="Periplasmic binding protein-like II"/>
    <property type="match status" value="2"/>
</dbReference>
<evidence type="ECO:0000313" key="7">
    <source>
        <dbReference type="Proteomes" id="UP001596302"/>
    </source>
</evidence>
<dbReference type="Gene3D" id="1.10.10.10">
    <property type="entry name" value="Winged helix-like DNA-binding domain superfamily/Winged helix DNA-binding domain"/>
    <property type="match status" value="1"/>
</dbReference>
<protein>
    <submittedName>
        <fullName evidence="6">LysR family transcriptional regulator</fullName>
    </submittedName>
</protein>
<evidence type="ECO:0000259" key="5">
    <source>
        <dbReference type="PROSITE" id="PS50931"/>
    </source>
</evidence>
<evidence type="ECO:0000256" key="1">
    <source>
        <dbReference type="ARBA" id="ARBA00009437"/>
    </source>
</evidence>
<dbReference type="InterPro" id="IPR000847">
    <property type="entry name" value="LysR_HTH_N"/>
</dbReference>
<keyword evidence="7" id="KW-1185">Reference proteome</keyword>
<gene>
    <name evidence="6" type="ORF">ACFQE5_22570</name>
</gene>
<dbReference type="InterPro" id="IPR005119">
    <property type="entry name" value="LysR_subst-bd"/>
</dbReference>